<dbReference type="HOGENOM" id="CLU_811552_0_0_1"/>
<protein>
    <recommendedName>
        <fullName evidence="4">Ubiquitin 3 binding protein But2 C-terminal domain-containing protein</fullName>
    </recommendedName>
</protein>
<name>G7E153_MIXOS</name>
<dbReference type="EMBL" id="BABT02000102">
    <property type="protein sequence ID" value="GAA96563.1"/>
    <property type="molecule type" value="Genomic_DNA"/>
</dbReference>
<dbReference type="InParanoid" id="G7E153"/>
<keyword evidence="3" id="KW-1185">Reference proteome</keyword>
<evidence type="ECO:0000313" key="2">
    <source>
        <dbReference type="EMBL" id="GAA96563.1"/>
    </source>
</evidence>
<gene>
    <name evidence="2" type="primary">Mo03232</name>
    <name evidence="2" type="ORF">E5Q_03232</name>
</gene>
<evidence type="ECO:0000256" key="1">
    <source>
        <dbReference type="SAM" id="SignalP"/>
    </source>
</evidence>
<reference evidence="2 3" key="2">
    <citation type="journal article" date="2012" name="Open Biol.">
        <title>Characteristics of nucleosomes and linker DNA regions on the genome of the basidiomycete Mixia osmundae revealed by mono- and dinucleosome mapping.</title>
        <authorList>
            <person name="Nishida H."/>
            <person name="Kondo S."/>
            <person name="Matsumoto T."/>
            <person name="Suzuki Y."/>
            <person name="Yoshikawa H."/>
            <person name="Taylor T.D."/>
            <person name="Sugiyama J."/>
        </authorList>
    </citation>
    <scope>NUCLEOTIDE SEQUENCE [LARGE SCALE GENOMIC DNA]</scope>
    <source>
        <strain evidence="3">CBS 9802 / IAM 14324 / JCM 22182 / KY 12970</strain>
    </source>
</reference>
<keyword evidence="1" id="KW-0732">Signal</keyword>
<sequence>MIIFALYCCLINLCSHVLSNAIETRDLPLPRQFKIAIWYQTVCKPSRTSAPFTFGKSSASPFEIQLIMKKQRDSATGQLVWEPESTGAGIAFDFAGAVLPGKPGPKGTSIDVTITLRDFAGLDAELQKCPLAKSDERCQPDLIGQPKELTLCSPGIEFDATVTDLAADQAKLWAYSLYVHAICDKTSTNPNAHALILNRPALSESPIILTFAAIAPKEPGKDWDIFLDDGIVGRGFTLHRYNWDQTTASFVIPSLNLDAMPDNLEWMAWRDCCDAYAKLRFKITGNTGRISILSSDVVIFCVPRGDPDHHQDCPAAQWDLITPQARSVCEAQAMFTPIHVEE</sequence>
<accession>G7E153</accession>
<evidence type="ECO:0000313" key="3">
    <source>
        <dbReference type="Proteomes" id="UP000009131"/>
    </source>
</evidence>
<feature type="signal peptide" evidence="1">
    <location>
        <begin position="1"/>
        <end position="19"/>
    </location>
</feature>
<dbReference type="AlphaFoldDB" id="G7E153"/>
<dbReference type="Proteomes" id="UP000009131">
    <property type="component" value="Unassembled WGS sequence"/>
</dbReference>
<comment type="caution">
    <text evidence="2">The sequence shown here is derived from an EMBL/GenBank/DDBJ whole genome shotgun (WGS) entry which is preliminary data.</text>
</comment>
<organism evidence="2 3">
    <name type="scientific">Mixia osmundae (strain CBS 9802 / IAM 14324 / JCM 22182 / KY 12970)</name>
    <dbReference type="NCBI Taxonomy" id="764103"/>
    <lineage>
        <taxon>Eukaryota</taxon>
        <taxon>Fungi</taxon>
        <taxon>Dikarya</taxon>
        <taxon>Basidiomycota</taxon>
        <taxon>Pucciniomycotina</taxon>
        <taxon>Mixiomycetes</taxon>
        <taxon>Mixiales</taxon>
        <taxon>Mixiaceae</taxon>
        <taxon>Mixia</taxon>
    </lineage>
</organism>
<feature type="chain" id="PRO_5003492555" description="Ubiquitin 3 binding protein But2 C-terminal domain-containing protein" evidence="1">
    <location>
        <begin position="20"/>
        <end position="342"/>
    </location>
</feature>
<reference evidence="2 3" key="1">
    <citation type="journal article" date="2011" name="J. Gen. Appl. Microbiol.">
        <title>Draft genome sequencing of the enigmatic basidiomycete Mixia osmundae.</title>
        <authorList>
            <person name="Nishida H."/>
            <person name="Nagatsuka Y."/>
            <person name="Sugiyama J."/>
        </authorList>
    </citation>
    <scope>NUCLEOTIDE SEQUENCE [LARGE SCALE GENOMIC DNA]</scope>
    <source>
        <strain evidence="3">CBS 9802 / IAM 14324 / JCM 22182 / KY 12970</strain>
    </source>
</reference>
<evidence type="ECO:0008006" key="4">
    <source>
        <dbReference type="Google" id="ProtNLM"/>
    </source>
</evidence>
<proteinExistence type="predicted"/>